<feature type="domain" description="HTH araC/xylS-type" evidence="4">
    <location>
        <begin position="201"/>
        <end position="302"/>
    </location>
</feature>
<dbReference type="OrthoDB" id="644686at2"/>
<dbReference type="GO" id="GO:0043565">
    <property type="term" value="F:sequence-specific DNA binding"/>
    <property type="evidence" value="ECO:0007669"/>
    <property type="project" value="InterPro"/>
</dbReference>
<dbReference type="STRING" id="1703345.A3860_35365"/>
<dbReference type="InterPro" id="IPR018060">
    <property type="entry name" value="HTH_AraC"/>
</dbReference>
<evidence type="ECO:0000256" key="1">
    <source>
        <dbReference type="ARBA" id="ARBA00023015"/>
    </source>
</evidence>
<dbReference type="Gene3D" id="1.10.10.60">
    <property type="entry name" value="Homeodomain-like"/>
    <property type="match status" value="1"/>
</dbReference>
<comment type="caution">
    <text evidence="5">The sequence shown here is derived from an EMBL/GenBank/DDBJ whole genome shotgun (WGS) entry which is preliminary data.</text>
</comment>
<dbReference type="SUPFAM" id="SSF46689">
    <property type="entry name" value="Homeodomain-like"/>
    <property type="match status" value="1"/>
</dbReference>
<evidence type="ECO:0000313" key="5">
    <source>
        <dbReference type="EMBL" id="OQP60052.1"/>
    </source>
</evidence>
<dbReference type="Pfam" id="PF12833">
    <property type="entry name" value="HTH_18"/>
    <property type="match status" value="1"/>
</dbReference>
<evidence type="ECO:0000256" key="2">
    <source>
        <dbReference type="ARBA" id="ARBA00023125"/>
    </source>
</evidence>
<proteinExistence type="predicted"/>
<dbReference type="PANTHER" id="PTHR43280:SF32">
    <property type="entry name" value="TRANSCRIPTIONAL REGULATORY PROTEIN"/>
    <property type="match status" value="1"/>
</dbReference>
<dbReference type="SMART" id="SM00342">
    <property type="entry name" value="HTH_ARAC"/>
    <property type="match status" value="1"/>
</dbReference>
<keyword evidence="2" id="KW-0238">DNA-binding</keyword>
<organism evidence="5 6">
    <name type="scientific">Niastella vici</name>
    <dbReference type="NCBI Taxonomy" id="1703345"/>
    <lineage>
        <taxon>Bacteria</taxon>
        <taxon>Pseudomonadati</taxon>
        <taxon>Bacteroidota</taxon>
        <taxon>Chitinophagia</taxon>
        <taxon>Chitinophagales</taxon>
        <taxon>Chitinophagaceae</taxon>
        <taxon>Niastella</taxon>
    </lineage>
</organism>
<protein>
    <submittedName>
        <fullName evidence="5">AraC family transcriptional regulator</fullName>
    </submittedName>
</protein>
<sequence>MQSNKHHIINSISEFHSSWNLKKPAHPLVSVVKLDDVNTEDGNAVETIVHNFYTVFLKKNFDGKIRYGQQYYDFDNGTMAFYAPKQCIKIEGYTPTKLEGWILAFHPDFLHGYPLAKKIKEYGFFSYATNEALHVSEKEEAIVSGIMQNLQSEIEAIIDGYTQDVVVAHIDLLLNYCNRFYNRQFITRKKVSNDLIAKFEELLIAYLKDDSYNSTALPTVQYFAERLFVSPHYLNDMMKNLTGQTTQHHIHNHLIEKAKVLLTTTNLSVSEIAYQLGFEYPQSFNKLFKNKTSVTPLQFRQSFN</sequence>
<evidence type="ECO:0000256" key="3">
    <source>
        <dbReference type="ARBA" id="ARBA00023163"/>
    </source>
</evidence>
<dbReference type="PROSITE" id="PS01124">
    <property type="entry name" value="HTH_ARAC_FAMILY_2"/>
    <property type="match status" value="1"/>
</dbReference>
<dbReference type="GO" id="GO:0003700">
    <property type="term" value="F:DNA-binding transcription factor activity"/>
    <property type="evidence" value="ECO:0007669"/>
    <property type="project" value="InterPro"/>
</dbReference>
<keyword evidence="3" id="KW-0804">Transcription</keyword>
<dbReference type="EMBL" id="LVYD01000068">
    <property type="protein sequence ID" value="OQP60052.1"/>
    <property type="molecule type" value="Genomic_DNA"/>
</dbReference>
<evidence type="ECO:0000313" key="6">
    <source>
        <dbReference type="Proteomes" id="UP000192796"/>
    </source>
</evidence>
<dbReference type="Proteomes" id="UP000192796">
    <property type="component" value="Unassembled WGS sequence"/>
</dbReference>
<reference evidence="5 6" key="1">
    <citation type="submission" date="2016-03" db="EMBL/GenBank/DDBJ databases">
        <title>Niastella vici sp. nov., isolated from farmland soil.</title>
        <authorList>
            <person name="Chen L."/>
            <person name="Wang D."/>
            <person name="Yang S."/>
            <person name="Wang G."/>
        </authorList>
    </citation>
    <scope>NUCLEOTIDE SEQUENCE [LARGE SCALE GENOMIC DNA]</scope>
    <source>
        <strain evidence="5 6">DJ57</strain>
    </source>
</reference>
<keyword evidence="1" id="KW-0805">Transcription regulation</keyword>
<name>A0A1V9FNY7_9BACT</name>
<dbReference type="InterPro" id="IPR009057">
    <property type="entry name" value="Homeodomain-like_sf"/>
</dbReference>
<dbReference type="PANTHER" id="PTHR43280">
    <property type="entry name" value="ARAC-FAMILY TRANSCRIPTIONAL REGULATOR"/>
    <property type="match status" value="1"/>
</dbReference>
<keyword evidence="6" id="KW-1185">Reference proteome</keyword>
<gene>
    <name evidence="5" type="ORF">A3860_35365</name>
</gene>
<evidence type="ECO:0000259" key="4">
    <source>
        <dbReference type="PROSITE" id="PS01124"/>
    </source>
</evidence>
<dbReference type="RefSeq" id="WP_081153825.1">
    <property type="nucleotide sequence ID" value="NZ_LVYD01000068.1"/>
</dbReference>
<dbReference type="AlphaFoldDB" id="A0A1V9FNY7"/>
<accession>A0A1V9FNY7</accession>